<reference evidence="2" key="1">
    <citation type="journal article" date="2019" name="bioRxiv">
        <title>The Genome of the Zebra Mussel, Dreissena polymorpha: A Resource for Invasive Species Research.</title>
        <authorList>
            <person name="McCartney M.A."/>
            <person name="Auch B."/>
            <person name="Kono T."/>
            <person name="Mallez S."/>
            <person name="Zhang Y."/>
            <person name="Obille A."/>
            <person name="Becker A."/>
            <person name="Abrahante J.E."/>
            <person name="Garbe J."/>
            <person name="Badalamenti J.P."/>
            <person name="Herman A."/>
            <person name="Mangelson H."/>
            <person name="Liachko I."/>
            <person name="Sullivan S."/>
            <person name="Sone E.D."/>
            <person name="Koren S."/>
            <person name="Silverstein K.A.T."/>
            <person name="Beckman K.B."/>
            <person name="Gohl D.M."/>
        </authorList>
    </citation>
    <scope>NUCLEOTIDE SEQUENCE</scope>
    <source>
        <strain evidence="2">Duluth1</strain>
        <tissue evidence="2">Whole animal</tissue>
    </source>
</reference>
<gene>
    <name evidence="2" type="ORF">DPMN_000388</name>
</gene>
<dbReference type="Proteomes" id="UP000828390">
    <property type="component" value="Unassembled WGS sequence"/>
</dbReference>
<name>A0A9D4MGL1_DREPO</name>
<reference evidence="2" key="2">
    <citation type="submission" date="2020-11" db="EMBL/GenBank/DDBJ databases">
        <authorList>
            <person name="McCartney M.A."/>
            <person name="Auch B."/>
            <person name="Kono T."/>
            <person name="Mallez S."/>
            <person name="Becker A."/>
            <person name="Gohl D.M."/>
            <person name="Silverstein K.A.T."/>
            <person name="Koren S."/>
            <person name="Bechman K.B."/>
            <person name="Herman A."/>
            <person name="Abrahante J.E."/>
            <person name="Garbe J."/>
        </authorList>
    </citation>
    <scope>NUCLEOTIDE SEQUENCE</scope>
    <source>
        <strain evidence="2">Duluth1</strain>
        <tissue evidence="2">Whole animal</tissue>
    </source>
</reference>
<keyword evidence="1" id="KW-0732">Signal</keyword>
<feature type="chain" id="PRO_5038701591" description="Secreted protein" evidence="1">
    <location>
        <begin position="23"/>
        <end position="72"/>
    </location>
</feature>
<evidence type="ECO:0000313" key="2">
    <source>
        <dbReference type="EMBL" id="KAH3876543.1"/>
    </source>
</evidence>
<dbReference type="EMBL" id="JAIWYP010000001">
    <property type="protein sequence ID" value="KAH3876543.1"/>
    <property type="molecule type" value="Genomic_DNA"/>
</dbReference>
<proteinExistence type="predicted"/>
<comment type="caution">
    <text evidence="2">The sequence shown here is derived from an EMBL/GenBank/DDBJ whole genome shotgun (WGS) entry which is preliminary data.</text>
</comment>
<feature type="signal peptide" evidence="1">
    <location>
        <begin position="1"/>
        <end position="22"/>
    </location>
</feature>
<organism evidence="2 3">
    <name type="scientific">Dreissena polymorpha</name>
    <name type="common">Zebra mussel</name>
    <name type="synonym">Mytilus polymorpha</name>
    <dbReference type="NCBI Taxonomy" id="45954"/>
    <lineage>
        <taxon>Eukaryota</taxon>
        <taxon>Metazoa</taxon>
        <taxon>Spiralia</taxon>
        <taxon>Lophotrochozoa</taxon>
        <taxon>Mollusca</taxon>
        <taxon>Bivalvia</taxon>
        <taxon>Autobranchia</taxon>
        <taxon>Heteroconchia</taxon>
        <taxon>Euheterodonta</taxon>
        <taxon>Imparidentia</taxon>
        <taxon>Neoheterodontei</taxon>
        <taxon>Myida</taxon>
        <taxon>Dreissenoidea</taxon>
        <taxon>Dreissenidae</taxon>
        <taxon>Dreissena</taxon>
    </lineage>
</organism>
<accession>A0A9D4MGL1</accession>
<dbReference type="AlphaFoldDB" id="A0A9D4MGL1"/>
<protein>
    <recommendedName>
        <fullName evidence="4">Secreted protein</fullName>
    </recommendedName>
</protein>
<evidence type="ECO:0008006" key="4">
    <source>
        <dbReference type="Google" id="ProtNLM"/>
    </source>
</evidence>
<sequence>MSVPVNVLVFALLMLSLSRCGARMKYLVLYLPVWSMSGRCSGRFVMVQRIGKGELEASGELTKSQTSVIGLL</sequence>
<evidence type="ECO:0000256" key="1">
    <source>
        <dbReference type="SAM" id="SignalP"/>
    </source>
</evidence>
<keyword evidence="3" id="KW-1185">Reference proteome</keyword>
<evidence type="ECO:0000313" key="3">
    <source>
        <dbReference type="Proteomes" id="UP000828390"/>
    </source>
</evidence>